<dbReference type="Gene3D" id="4.10.950.10">
    <property type="entry name" value="Ribosomal protein L2, domain 3"/>
    <property type="match status" value="1"/>
</dbReference>
<dbReference type="GO" id="GO:0015934">
    <property type="term" value="C:large ribosomal subunit"/>
    <property type="evidence" value="ECO:0007669"/>
    <property type="project" value="InterPro"/>
</dbReference>
<dbReference type="InterPro" id="IPR014726">
    <property type="entry name" value="Ribosomal_uL2_dom3"/>
</dbReference>
<dbReference type="GO" id="GO:0003735">
    <property type="term" value="F:structural constituent of ribosome"/>
    <property type="evidence" value="ECO:0007669"/>
    <property type="project" value="InterPro"/>
</dbReference>
<dbReference type="PANTHER" id="PTHR13691:SF5">
    <property type="entry name" value="LARGE RIBOSOMAL SUBUNIT PROTEIN UL2M"/>
    <property type="match status" value="1"/>
</dbReference>
<dbReference type="SUPFAM" id="SSF50104">
    <property type="entry name" value="Translation proteins SH3-like domain"/>
    <property type="match status" value="1"/>
</dbReference>
<dbReference type="SUPFAM" id="SSF50249">
    <property type="entry name" value="Nucleic acid-binding proteins"/>
    <property type="match status" value="1"/>
</dbReference>
<organism evidence="9 10">
    <name type="scientific">Candidatus Yanofskybacteria bacterium RIFCSPHIGHO2_01_FULL_41_53</name>
    <dbReference type="NCBI Taxonomy" id="1802663"/>
    <lineage>
        <taxon>Bacteria</taxon>
        <taxon>Candidatus Yanofskyibacteriota</taxon>
    </lineage>
</organism>
<proteinExistence type="inferred from homology"/>
<reference evidence="9 10" key="1">
    <citation type="journal article" date="2016" name="Nat. Commun.">
        <title>Thousands of microbial genomes shed light on interconnected biogeochemical processes in an aquifer system.</title>
        <authorList>
            <person name="Anantharaman K."/>
            <person name="Brown C.T."/>
            <person name="Hug L.A."/>
            <person name="Sharon I."/>
            <person name="Castelle C.J."/>
            <person name="Probst A.J."/>
            <person name="Thomas B.C."/>
            <person name="Singh A."/>
            <person name="Wilkins M.J."/>
            <person name="Karaoz U."/>
            <person name="Brodie E.L."/>
            <person name="Williams K.H."/>
            <person name="Hubbard S.S."/>
            <person name="Banfield J.F."/>
        </authorList>
    </citation>
    <scope>NUCLEOTIDE SEQUENCE [LARGE SCALE GENOMIC DNA]</scope>
</reference>
<evidence type="ECO:0000256" key="6">
    <source>
        <dbReference type="SAM" id="MobiDB-lite"/>
    </source>
</evidence>
<keyword evidence="3" id="KW-0687">Ribonucleoprotein</keyword>
<dbReference type="EMBL" id="MGJD01000023">
    <property type="protein sequence ID" value="OGN00348.1"/>
    <property type="molecule type" value="Genomic_DNA"/>
</dbReference>
<feature type="region of interest" description="Disordered" evidence="6">
    <location>
        <begin position="206"/>
        <end position="260"/>
    </location>
</feature>
<evidence type="ECO:0000256" key="1">
    <source>
        <dbReference type="ARBA" id="ARBA00005636"/>
    </source>
</evidence>
<dbReference type="Proteomes" id="UP000177117">
    <property type="component" value="Unassembled WGS sequence"/>
</dbReference>
<dbReference type="InterPro" id="IPR022666">
    <property type="entry name" value="Ribosomal_uL2_RNA-bd_dom"/>
</dbReference>
<dbReference type="GO" id="GO:0016740">
    <property type="term" value="F:transferase activity"/>
    <property type="evidence" value="ECO:0007669"/>
    <property type="project" value="InterPro"/>
</dbReference>
<dbReference type="SMART" id="SM01383">
    <property type="entry name" value="Ribosomal_L2"/>
    <property type="match status" value="1"/>
</dbReference>
<evidence type="ECO:0000256" key="2">
    <source>
        <dbReference type="ARBA" id="ARBA00022980"/>
    </source>
</evidence>
<dbReference type="PANTHER" id="PTHR13691">
    <property type="entry name" value="RIBOSOMAL PROTEIN L2"/>
    <property type="match status" value="1"/>
</dbReference>
<dbReference type="Gene3D" id="2.40.50.140">
    <property type="entry name" value="Nucleic acid-binding proteins"/>
    <property type="match status" value="1"/>
</dbReference>
<dbReference type="InterPro" id="IPR014722">
    <property type="entry name" value="Rib_uL2_dom2"/>
</dbReference>
<evidence type="ECO:0000256" key="5">
    <source>
        <dbReference type="ARBA" id="ARBA00035459"/>
    </source>
</evidence>
<evidence type="ECO:0000256" key="3">
    <source>
        <dbReference type="ARBA" id="ARBA00023274"/>
    </source>
</evidence>
<dbReference type="FunFam" id="4.10.950.10:FF:000001">
    <property type="entry name" value="50S ribosomal protein L2"/>
    <property type="match status" value="1"/>
</dbReference>
<dbReference type="GO" id="GO:0003723">
    <property type="term" value="F:RNA binding"/>
    <property type="evidence" value="ECO:0007669"/>
    <property type="project" value="InterPro"/>
</dbReference>
<evidence type="ECO:0000256" key="4">
    <source>
        <dbReference type="ARBA" id="ARBA00035242"/>
    </source>
</evidence>
<comment type="caution">
    <text evidence="9">The sequence shown here is derived from an EMBL/GenBank/DDBJ whole genome shotgun (WGS) entry which is preliminary data.</text>
</comment>
<dbReference type="Pfam" id="PF03947">
    <property type="entry name" value="Ribosomal_L2_C"/>
    <property type="match status" value="1"/>
</dbReference>
<comment type="similarity">
    <text evidence="1">Belongs to the universal ribosomal protein uL2 family.</text>
</comment>
<dbReference type="AlphaFoldDB" id="A0A1F8EI96"/>
<keyword evidence="2 9" id="KW-0689">Ribosomal protein</keyword>
<dbReference type="InterPro" id="IPR002171">
    <property type="entry name" value="Ribosomal_uL2"/>
</dbReference>
<dbReference type="InterPro" id="IPR005880">
    <property type="entry name" value="Ribosomal_uL2_bac/org-type"/>
</dbReference>
<feature type="compositionally biased region" description="Basic residues" evidence="6">
    <location>
        <begin position="239"/>
        <end position="260"/>
    </location>
</feature>
<gene>
    <name evidence="9" type="ORF">A2650_01905</name>
</gene>
<dbReference type="PROSITE" id="PS00467">
    <property type="entry name" value="RIBOSOMAL_L2"/>
    <property type="match status" value="1"/>
</dbReference>
<dbReference type="InterPro" id="IPR022671">
    <property type="entry name" value="Ribosomal_uL2_CS"/>
</dbReference>
<dbReference type="Pfam" id="PF00181">
    <property type="entry name" value="Ribosomal_L2_N"/>
    <property type="match status" value="1"/>
</dbReference>
<dbReference type="NCBIfam" id="TIGR01171">
    <property type="entry name" value="rplB_bact"/>
    <property type="match status" value="1"/>
</dbReference>
<dbReference type="InterPro" id="IPR022669">
    <property type="entry name" value="Ribosomal_uL2_C"/>
</dbReference>
<dbReference type="PIRSF" id="PIRSF002158">
    <property type="entry name" value="Ribosomal_L2"/>
    <property type="match status" value="1"/>
</dbReference>
<feature type="domain" description="Large ribosomal subunit protein uL2 RNA-binding" evidence="8">
    <location>
        <begin position="26"/>
        <end position="102"/>
    </location>
</feature>
<protein>
    <recommendedName>
        <fullName evidence="4">Large ribosomal subunit protein uL2</fullName>
    </recommendedName>
    <alternativeName>
        <fullName evidence="5">50S ribosomal protein L2</fullName>
    </alternativeName>
</protein>
<accession>A0A1F8EI96</accession>
<dbReference type="Gene3D" id="2.30.30.30">
    <property type="match status" value="1"/>
</dbReference>
<name>A0A1F8EI96_9BACT</name>
<dbReference type="FunFam" id="2.30.30.30:FF:000001">
    <property type="entry name" value="50S ribosomal protein L2"/>
    <property type="match status" value="1"/>
</dbReference>
<evidence type="ECO:0000259" key="8">
    <source>
        <dbReference type="SMART" id="SM01383"/>
    </source>
</evidence>
<dbReference type="InterPro" id="IPR008991">
    <property type="entry name" value="Translation_prot_SH3-like_sf"/>
</dbReference>
<evidence type="ECO:0000259" key="7">
    <source>
        <dbReference type="SMART" id="SM01382"/>
    </source>
</evidence>
<feature type="domain" description="Large ribosomal subunit protein uL2 C-terminal" evidence="7">
    <location>
        <begin position="108"/>
        <end position="237"/>
    </location>
</feature>
<dbReference type="SMART" id="SM01382">
    <property type="entry name" value="Ribosomal_L2_C"/>
    <property type="match status" value="1"/>
</dbReference>
<sequence>MGYDFSQLSKDRPLKSLTSYLKRSFGRNNKGRITSKYRGGGQKNLYRYIDFLQEKLNIPAKVVALEYDPNRTTRIARLHYADGEKRYILAPQDLSVGDLVVASEKGQVKSGNRMKLKNIPQGTIVHNIEIFPFQGGKMVRSAGSGATVLASDKGYVQLVMPSSEIRMVSEECFASIGQLSNMEHSSIVLGKAGRTRWLGRRPKVRGTVMNPVDHPYGGGEGKQGRGTRRPKTAQGKVTGGRKTRNKKKKSKKFIMRRRMK</sequence>
<dbReference type="GO" id="GO:0002181">
    <property type="term" value="P:cytoplasmic translation"/>
    <property type="evidence" value="ECO:0007669"/>
    <property type="project" value="TreeGrafter"/>
</dbReference>
<dbReference type="InterPro" id="IPR012340">
    <property type="entry name" value="NA-bd_OB-fold"/>
</dbReference>
<evidence type="ECO:0000313" key="10">
    <source>
        <dbReference type="Proteomes" id="UP000177117"/>
    </source>
</evidence>
<evidence type="ECO:0000313" key="9">
    <source>
        <dbReference type="EMBL" id="OGN00348.1"/>
    </source>
</evidence>